<evidence type="ECO:0000259" key="2">
    <source>
        <dbReference type="Pfam" id="PF04324"/>
    </source>
</evidence>
<dbReference type="InterPro" id="IPR036188">
    <property type="entry name" value="FAD/NAD-bd_sf"/>
</dbReference>
<dbReference type="CDD" id="cd19946">
    <property type="entry name" value="GlpA-like_Fer2_BFD-like"/>
    <property type="match status" value="1"/>
</dbReference>
<dbReference type="InterPro" id="IPR006076">
    <property type="entry name" value="FAD-dep_OxRdtase"/>
</dbReference>
<dbReference type="Gene3D" id="3.50.50.60">
    <property type="entry name" value="FAD/NAD(P)-binding domain"/>
    <property type="match status" value="1"/>
</dbReference>
<accession>C7N3U5</accession>
<dbReference type="PANTHER" id="PTHR42720:SF1">
    <property type="entry name" value="GLYCEROL 3-PHOSPHATE OXIDASE"/>
    <property type="match status" value="1"/>
</dbReference>
<dbReference type="InterPro" id="IPR007419">
    <property type="entry name" value="BFD-like_2Fe2S-bd_dom"/>
</dbReference>
<reference evidence="3 4" key="1">
    <citation type="journal article" date="2009" name="Stand. Genomic Sci.">
        <title>Complete genome sequence of Slackia heliotrinireducens type strain (RHS 1).</title>
        <authorList>
            <person name="Pukall R."/>
            <person name="Lapidus A."/>
            <person name="Nolan M."/>
            <person name="Copeland A."/>
            <person name="Glavina Del Rio T."/>
            <person name="Lucas S."/>
            <person name="Chen F."/>
            <person name="Tice H."/>
            <person name="Cheng J.F."/>
            <person name="Chertkov O."/>
            <person name="Bruce D."/>
            <person name="Goodwin L."/>
            <person name="Kuske C."/>
            <person name="Brettin T."/>
            <person name="Detter J.C."/>
            <person name="Han C."/>
            <person name="Pitluck S."/>
            <person name="Pati A."/>
            <person name="Mavrommatis K."/>
            <person name="Ivanova N."/>
            <person name="Ovchinnikova G."/>
            <person name="Chen A."/>
            <person name="Palaniappan K."/>
            <person name="Schneider S."/>
            <person name="Rohde M."/>
            <person name="Chain P."/>
            <person name="D'haeseleer P."/>
            <person name="Goker M."/>
            <person name="Bristow J."/>
            <person name="Eisen J.A."/>
            <person name="Markowitz V."/>
            <person name="Kyrpides N.C."/>
            <person name="Klenk H.P."/>
            <person name="Hugenholtz P."/>
        </authorList>
    </citation>
    <scope>NUCLEOTIDE SEQUENCE [LARGE SCALE GENOMIC DNA]</scope>
    <source>
        <strain evidence="4">ATCC 29202 / DSM 20476 / NCTC 11029 / RHS 1</strain>
    </source>
</reference>
<evidence type="ECO:0000313" key="4">
    <source>
        <dbReference type="Proteomes" id="UP000002026"/>
    </source>
</evidence>
<dbReference type="PANTHER" id="PTHR42720">
    <property type="entry name" value="GLYCEROL-3-PHOSPHATE DEHYDROGENASE"/>
    <property type="match status" value="1"/>
</dbReference>
<dbReference type="Proteomes" id="UP000002026">
    <property type="component" value="Chromosome"/>
</dbReference>
<dbReference type="eggNOG" id="COG0579">
    <property type="taxonomic scope" value="Bacteria"/>
</dbReference>
<feature type="domain" description="FAD dependent oxidoreductase" evidence="1">
    <location>
        <begin position="3"/>
        <end position="372"/>
    </location>
</feature>
<dbReference type="Pfam" id="PF01266">
    <property type="entry name" value="DAO"/>
    <property type="match status" value="1"/>
</dbReference>
<dbReference type="STRING" id="471855.Shel_06270"/>
<dbReference type="InterPro" id="IPR041854">
    <property type="entry name" value="BFD-like_2Fe2S-bd_dom_sf"/>
</dbReference>
<dbReference type="KEGG" id="shi:Shel_06270"/>
<dbReference type="Gene3D" id="3.30.9.10">
    <property type="entry name" value="D-Amino Acid Oxidase, subunit A, domain 2"/>
    <property type="match status" value="1"/>
</dbReference>
<organism evidence="3 4">
    <name type="scientific">Slackia heliotrinireducens (strain ATCC 29202 / DSM 20476 / NCTC 11029 / RHS 1)</name>
    <name type="common">Peptococcus heliotrinreducens</name>
    <dbReference type="NCBI Taxonomy" id="471855"/>
    <lineage>
        <taxon>Bacteria</taxon>
        <taxon>Bacillati</taxon>
        <taxon>Actinomycetota</taxon>
        <taxon>Coriobacteriia</taxon>
        <taxon>Eggerthellales</taxon>
        <taxon>Eggerthellaceae</taxon>
        <taxon>Slackia</taxon>
    </lineage>
</organism>
<dbReference type="Pfam" id="PF04324">
    <property type="entry name" value="Fer2_BFD"/>
    <property type="match status" value="1"/>
</dbReference>
<dbReference type="Gene3D" id="1.10.10.1100">
    <property type="entry name" value="BFD-like [2Fe-2S]-binding domain"/>
    <property type="match status" value="1"/>
</dbReference>
<dbReference type="RefSeq" id="WP_012797791.1">
    <property type="nucleotide sequence ID" value="NC_013165.1"/>
</dbReference>
<evidence type="ECO:0000259" key="1">
    <source>
        <dbReference type="Pfam" id="PF01266"/>
    </source>
</evidence>
<name>C7N3U5_SLAHD</name>
<evidence type="ECO:0000313" key="3">
    <source>
        <dbReference type="EMBL" id="ACV21686.1"/>
    </source>
</evidence>
<dbReference type="SUPFAM" id="SSF51905">
    <property type="entry name" value="FAD/NAD(P)-binding domain"/>
    <property type="match status" value="1"/>
</dbReference>
<dbReference type="HOGENOM" id="CLU_024775_3_1_11"/>
<dbReference type="EMBL" id="CP001684">
    <property type="protein sequence ID" value="ACV21686.1"/>
    <property type="molecule type" value="Genomic_DNA"/>
</dbReference>
<proteinExistence type="predicted"/>
<sequence length="511" mass="53792">MYDVAIVGAGIAGASCARELSRYALSVLVVEAGSDVAQGATRANSGIVHGGYDPVPGTLKARYNVEGSHMYPQLAAELGFSFKNNGSLVVAFSESERPHLEALMERGIANGVSGLCIAERDELHVMEPNLSEAAVAALVVPTGGIVNPYGACLALMENAVENGVELQLLTRVANIEKLDGAFRLTCEKLPLVPDAEHRTGMDAPTPEGTCSVEARIVINAAGAFSGVLNDMVSAEHFEITPRIGEYHLMDTEFGGAFSHTVFQTPTANGKGVLITPTTGGNLLVGPDAIRRERLDDTATDTAGLEAVLAAARKTWPDLPRGFITNFAGTRSSCLEHPDFILGEPSDAPGFFNIGGFDSPGLTAAPAVGREYARVIAERLHAEPNPDFNPNRTPAPRFNRADRAEQARLAAEDPAFGHVVCRCECVTEGDIVAAVHSPVPALTADAVKWRTRAGMGRCQGGFCLPQVASIIARERGIDATDVAKSAPGSWIALGRRGCVADLPHVVLPGEGE</sequence>
<protein>
    <submittedName>
        <fullName evidence="3">Predicted dehydrogenase</fullName>
    </submittedName>
</protein>
<dbReference type="AlphaFoldDB" id="C7N3U5"/>
<dbReference type="InterPro" id="IPR052745">
    <property type="entry name" value="G3P_Oxidase/Oxidoreductase"/>
</dbReference>
<gene>
    <name evidence="3" type="ordered locus">Shel_06270</name>
</gene>
<feature type="domain" description="BFD-like [2Fe-2S]-binding" evidence="2">
    <location>
        <begin position="418"/>
        <end position="471"/>
    </location>
</feature>
<keyword evidence="4" id="KW-1185">Reference proteome</keyword>